<dbReference type="STRING" id="763407.A0A162NCY0"/>
<accession>A0A162NCY0</accession>
<keyword evidence="3" id="KW-1185">Reference proteome</keyword>
<organism evidence="2 3">
    <name type="scientific">Phycomyces blakesleeanus (strain ATCC 8743b / DSM 1359 / FGSC 10004 / NBRC 33097 / NRRL 1555)</name>
    <dbReference type="NCBI Taxonomy" id="763407"/>
    <lineage>
        <taxon>Eukaryota</taxon>
        <taxon>Fungi</taxon>
        <taxon>Fungi incertae sedis</taxon>
        <taxon>Mucoromycota</taxon>
        <taxon>Mucoromycotina</taxon>
        <taxon>Mucoromycetes</taxon>
        <taxon>Mucorales</taxon>
        <taxon>Phycomycetaceae</taxon>
        <taxon>Phycomyces</taxon>
    </lineage>
</organism>
<dbReference type="EMBL" id="KV440995">
    <property type="protein sequence ID" value="OAD68244.1"/>
    <property type="molecule type" value="Genomic_DNA"/>
</dbReference>
<reference evidence="3" key="1">
    <citation type="submission" date="2015-06" db="EMBL/GenBank/DDBJ databases">
        <title>Expansion of signal transduction pathways in fungi by whole-genome duplication.</title>
        <authorList>
            <consortium name="DOE Joint Genome Institute"/>
            <person name="Corrochano L.M."/>
            <person name="Kuo A."/>
            <person name="Marcet-Houben M."/>
            <person name="Polaino S."/>
            <person name="Salamov A."/>
            <person name="Villalobos J.M."/>
            <person name="Alvarez M.I."/>
            <person name="Avalos J."/>
            <person name="Benito E.P."/>
            <person name="Benoit I."/>
            <person name="Burger G."/>
            <person name="Camino L.P."/>
            <person name="Canovas D."/>
            <person name="Cerda-Olmedo E."/>
            <person name="Cheng J.-F."/>
            <person name="Dominguez A."/>
            <person name="Elias M."/>
            <person name="Eslava A.P."/>
            <person name="Glaser F."/>
            <person name="Grimwood J."/>
            <person name="Gutierrez G."/>
            <person name="Heitman J."/>
            <person name="Henrissat B."/>
            <person name="Iturriaga E.A."/>
            <person name="Lang B.F."/>
            <person name="Lavin J.L."/>
            <person name="Lee S."/>
            <person name="Li W."/>
            <person name="Lindquist E."/>
            <person name="Lopez-Garcia S."/>
            <person name="Luque E.M."/>
            <person name="Marcos A.T."/>
            <person name="Martin J."/>
            <person name="McCluskey K."/>
            <person name="Medina H.R."/>
            <person name="Miralles-Duran A."/>
            <person name="Miyazaki A."/>
            <person name="Munoz-Torres E."/>
            <person name="Oguiza J.A."/>
            <person name="Ohm R."/>
            <person name="Olmedo M."/>
            <person name="Orejas M."/>
            <person name="Ortiz-Castellanos L."/>
            <person name="Pisabarro A.G."/>
            <person name="Rodriguez-Romero J."/>
            <person name="Ruiz-Herrera J."/>
            <person name="Ruiz-Vazquez R."/>
            <person name="Sanz C."/>
            <person name="Schackwitz W."/>
            <person name="Schmutz J."/>
            <person name="Shahriari M."/>
            <person name="Shelest E."/>
            <person name="Silva-Franco F."/>
            <person name="Soanes D."/>
            <person name="Syed K."/>
            <person name="Tagua V.G."/>
            <person name="Talbot N.J."/>
            <person name="Thon M."/>
            <person name="De vries R.P."/>
            <person name="Wiebenga A."/>
            <person name="Yadav J.S."/>
            <person name="Braun E.L."/>
            <person name="Baker S."/>
            <person name="Garre V."/>
            <person name="Horwitz B."/>
            <person name="Torres-Martinez S."/>
            <person name="Idnurm A."/>
            <person name="Herrera-Estrella A."/>
            <person name="Gabaldon T."/>
            <person name="Grigoriev I.V."/>
        </authorList>
    </citation>
    <scope>NUCLEOTIDE SEQUENCE [LARGE SCALE GENOMIC DNA]</scope>
    <source>
        <strain evidence="3">NRRL 1555(-)</strain>
    </source>
</reference>
<dbReference type="SUPFAM" id="SSF57903">
    <property type="entry name" value="FYVE/PHD zinc finger"/>
    <property type="match status" value="1"/>
</dbReference>
<name>A0A162NCY0_PHYB8</name>
<dbReference type="InterPro" id="IPR013083">
    <property type="entry name" value="Znf_RING/FYVE/PHD"/>
</dbReference>
<sequence>MDNTVVMATSPPIPLTPAEEDLGWTKLASLDLVKPAEGECHGILPIGGNLQVDDLTSSISSCTSDPVLRWILSFPLGLPLMKDDVFFAPPHTFNIHDADDAISLSSSDSDSHKSPSPDLSPLTSPSSFLYYEPLFGGIEDLLSRKRHEEESTSKPPRQGRCRRVSTQSIDLDWLALLHDFHEDEDEDDIPFHHKSVEQKMHNLQLSDSDEEGEEEESDYCLKAQSPQRRRKRGRAGSFTPRYRKYQKQKKDRVSSEEPVEPLTIDQEKTLFEQLTAANIDWCRYCGTTEGVNWRPGPWGKRTLCNKHGCDYKGYGLASRLPRLDLSAFSNETLQDRTRPIVQQFCTACQNPTQSHNLLVPCEGGCSRAYHLTCHPLISTSAWYCSDVCKDNRRRNKVVVDLPRKHLPLMRLQKQPLEKNLFDQDEPDSPL</sequence>
<evidence type="ECO:0000313" key="3">
    <source>
        <dbReference type="Proteomes" id="UP000077315"/>
    </source>
</evidence>
<dbReference type="VEuPathDB" id="FungiDB:PHYBLDRAFT_188692"/>
<dbReference type="AlphaFoldDB" id="A0A162NCY0"/>
<dbReference type="GeneID" id="29000453"/>
<dbReference type="RefSeq" id="XP_018286284.1">
    <property type="nucleotide sequence ID" value="XM_018439547.1"/>
</dbReference>
<feature type="region of interest" description="Disordered" evidence="1">
    <location>
        <begin position="104"/>
        <end position="124"/>
    </location>
</feature>
<feature type="region of interest" description="Disordered" evidence="1">
    <location>
        <begin position="201"/>
        <end position="260"/>
    </location>
</feature>
<proteinExistence type="predicted"/>
<dbReference type="InParanoid" id="A0A162NCY0"/>
<dbReference type="OrthoDB" id="5863171at2759"/>
<protein>
    <submittedName>
        <fullName evidence="2">GATA-type zinc finger transcription factor</fullName>
    </submittedName>
</protein>
<dbReference type="Gene3D" id="3.30.40.10">
    <property type="entry name" value="Zinc/RING finger domain, C3HC4 (zinc finger)"/>
    <property type="match status" value="1"/>
</dbReference>
<feature type="compositionally biased region" description="Acidic residues" evidence="1">
    <location>
        <begin position="207"/>
        <end position="218"/>
    </location>
</feature>
<dbReference type="InterPro" id="IPR011011">
    <property type="entry name" value="Znf_FYVE_PHD"/>
</dbReference>
<gene>
    <name evidence="2" type="ORF">PHYBLDRAFT_188692</name>
</gene>
<evidence type="ECO:0000256" key="1">
    <source>
        <dbReference type="SAM" id="MobiDB-lite"/>
    </source>
</evidence>
<feature type="compositionally biased region" description="Basic residues" evidence="1">
    <location>
        <begin position="241"/>
        <end position="250"/>
    </location>
</feature>
<evidence type="ECO:0000313" key="2">
    <source>
        <dbReference type="EMBL" id="OAD68244.1"/>
    </source>
</evidence>
<dbReference type="Proteomes" id="UP000077315">
    <property type="component" value="Unassembled WGS sequence"/>
</dbReference>